<dbReference type="InterPro" id="IPR049033">
    <property type="entry name" value="AGA-YXIM_GBD"/>
</dbReference>
<proteinExistence type="predicted"/>
<dbReference type="Pfam" id="PF21254">
    <property type="entry name" value="AGA-YXIM_GBD"/>
    <property type="match status" value="1"/>
</dbReference>
<feature type="chain" id="PRO_5045558435" description="Beta-agarase/YXIM esterase-like galactose-binding domain-containing protein" evidence="1">
    <location>
        <begin position="23"/>
        <end position="1428"/>
    </location>
</feature>
<evidence type="ECO:0000313" key="3">
    <source>
        <dbReference type="EMBL" id="GAA5481793.1"/>
    </source>
</evidence>
<protein>
    <recommendedName>
        <fullName evidence="2">Beta-agarase/YXIM esterase-like galactose-binding domain-containing protein</fullName>
    </recommendedName>
</protein>
<evidence type="ECO:0000256" key="1">
    <source>
        <dbReference type="SAM" id="SignalP"/>
    </source>
</evidence>
<accession>A0ABP9UJJ8</accession>
<dbReference type="SUPFAM" id="SSF49785">
    <property type="entry name" value="Galactose-binding domain-like"/>
    <property type="match status" value="1"/>
</dbReference>
<gene>
    <name evidence="3" type="ORF">Hsar01_01004</name>
</gene>
<reference evidence="3 4" key="1">
    <citation type="submission" date="2024-02" db="EMBL/GenBank/DDBJ databases">
        <title>Haloferula sargassicola NBRC 104335.</title>
        <authorList>
            <person name="Ichikawa N."/>
            <person name="Katano-Makiyama Y."/>
            <person name="Hidaka K."/>
        </authorList>
    </citation>
    <scope>NUCLEOTIDE SEQUENCE [LARGE SCALE GENOMIC DNA]</scope>
    <source>
        <strain evidence="3 4">NBRC 104335</strain>
    </source>
</reference>
<organism evidence="3 4">
    <name type="scientific">Haloferula sargassicola</name>
    <dbReference type="NCBI Taxonomy" id="490096"/>
    <lineage>
        <taxon>Bacteria</taxon>
        <taxon>Pseudomonadati</taxon>
        <taxon>Verrucomicrobiota</taxon>
        <taxon>Verrucomicrobiia</taxon>
        <taxon>Verrucomicrobiales</taxon>
        <taxon>Verrucomicrobiaceae</taxon>
        <taxon>Haloferula</taxon>
    </lineage>
</organism>
<dbReference type="EMBL" id="BAABRI010000004">
    <property type="protein sequence ID" value="GAA5481793.1"/>
    <property type="molecule type" value="Genomic_DNA"/>
</dbReference>
<name>A0ABP9UJJ8_9BACT</name>
<evidence type="ECO:0000259" key="2">
    <source>
        <dbReference type="Pfam" id="PF21254"/>
    </source>
</evidence>
<keyword evidence="1" id="KW-0732">Signal</keyword>
<dbReference type="Gene3D" id="2.60.120.430">
    <property type="entry name" value="Galactose-binding lectin"/>
    <property type="match status" value="1"/>
</dbReference>
<feature type="domain" description="Beta-agarase/YXIM esterase-like galactose-binding" evidence="2">
    <location>
        <begin position="26"/>
        <end position="108"/>
    </location>
</feature>
<feature type="signal peptide" evidence="1">
    <location>
        <begin position="1"/>
        <end position="22"/>
    </location>
</feature>
<evidence type="ECO:0000313" key="4">
    <source>
        <dbReference type="Proteomes" id="UP001476282"/>
    </source>
</evidence>
<keyword evidence="4" id="KW-1185">Reference proteome</keyword>
<sequence>MQRNVSLFVAALLLGVAAPGWGQDEWHFDFGNAGTAAGFVAVTHTTAYSAARKYGWTETSGLNLRDRGTSDDLRRDFIFTNSVSGRTFRVSGLTSGKYLLRVLCGDASYGDHVVTVAVSGAGTLPTLSPKTAQYLELSATVESTGTLDITFGSPTPNWVVNGLSIEPTEEDLAPVIQSSPASEWDASVFATDPTPALLDSFESQADGFEATGLSRAGYLGLIAGEVDFWKSKQDASGAIIDPYADAEIQYSTPAFANAAAVLVVNAGRADLLEPACKAMDWATLRLHNRQAAGSHEDFYPTMLAHAYRLLEPRADAARVAAWRANLTYDPYSIYRQAMGSMNWNIVSSCGEALFQMMGLRPATNAYVTESWAAQGRHFTSPYGLYMEGPMAYDHFPRIFLADVIARGYDGPFSTEVSEAMDRAAVTSLFMQSPSGELPAGGRSAHHQWNEAEQALTYEIYAAKSKAAGNTTLAGVYKRAAHLALSSMQRWVRPSGEMQIVKNWVDPASRHGYEGYSYHSQYNLLPMAMLASAYEYAGTTEDVAEGPAPADVGGFMFRIKGLNKVFANAGGTYVELDTTADHHYDATGLIRVHQKGISPQLGPSDSLLASSSYTSPAPAPITTGVGVSWQDGEGKWRTLGEMGGSEITSVAVTPGSQSPDEVAFDVTYAGSLPNVAGITEHYRVTPAGVQLTTEVTGYSGPLRYVWPVLSNDGRTASVIALEGKTVSVSQGGPRVIFTAAGADSVRVEADAYSNHNGWARLGVAEFPAGGAITLSISQAEAATSRLFWKGDADGAWADPGNWSADAGGSMAAGRVPEAATSVVFSASGARNEAATVLDADLSVRGLRVTSSGNVGIGGSGDLTLGADGLGLAAGAGEVAISTTGAVVLGGPQTWTNDSSHAVVLDSSVDSFAGDLLGLAGPGVFSFSKSIAAGLQVGAGTTLRIGGAGFGSASPIIRLDDFDSYAAGPSTTASEGVWSAEFVDTANSNIVASDRGLSLETKGGAAWRGAETDLAANWGAGIEVGETATVFFQFKATSTGGAFDVMFGLSPDVSDIDSNNAWQDFAVMPFLAGAGDGSADFQLADAGLPGNAVIQDVHLGEWYNIWLVIDNAAETYSVYYSQGENDGIFGGTAAHYRNGFTGAALHAFGVMAAGGAGSTVLIDQVHFLRGADTTYPVGANPPPQASPTSLLVEGDVTLDAGSTIEFDVAGGSLHDRLASTGQLVMQGALKVSLDASAAAPVAGDVYELFDAITLTVTPSDLDLPDLGPGLAWDTSGIAFGRLRVIGAVGYAAWSAGYPFPSGNDDPEADPDMDGIANAFEWLFGSDPLVADSQPLPDGTLRKVAGSEFVSADPTKDYLSLAATVRKETPGMTVSAQSATSLAGLDDPASSDSIVSLQLADLGEFERREWIRTVPVDAASHAFMRLKMTAE</sequence>
<comment type="caution">
    <text evidence="3">The sequence shown here is derived from an EMBL/GenBank/DDBJ whole genome shotgun (WGS) entry which is preliminary data.</text>
</comment>
<dbReference type="InterPro" id="IPR008979">
    <property type="entry name" value="Galactose-bd-like_sf"/>
</dbReference>
<dbReference type="Proteomes" id="UP001476282">
    <property type="component" value="Unassembled WGS sequence"/>
</dbReference>